<evidence type="ECO:0000313" key="4">
    <source>
        <dbReference type="RefSeq" id="XP_046594952.1"/>
    </source>
</evidence>
<feature type="compositionally biased region" description="Polar residues" evidence="1">
    <location>
        <begin position="476"/>
        <end position="490"/>
    </location>
</feature>
<evidence type="ECO:0000259" key="2">
    <source>
        <dbReference type="PROSITE" id="PS51082"/>
    </source>
</evidence>
<feature type="compositionally biased region" description="Basic and acidic residues" evidence="1">
    <location>
        <begin position="1071"/>
        <end position="1089"/>
    </location>
</feature>
<evidence type="ECO:0000313" key="3">
    <source>
        <dbReference type="Proteomes" id="UP000829291"/>
    </source>
</evidence>
<feature type="region of interest" description="Disordered" evidence="1">
    <location>
        <begin position="575"/>
        <end position="737"/>
    </location>
</feature>
<feature type="compositionally biased region" description="Basic and acidic residues" evidence="1">
    <location>
        <begin position="757"/>
        <end position="772"/>
    </location>
</feature>
<name>A0ABM3G3W3_NEOLC</name>
<feature type="region of interest" description="Disordered" evidence="1">
    <location>
        <begin position="1265"/>
        <end position="1290"/>
    </location>
</feature>
<feature type="compositionally biased region" description="Polar residues" evidence="1">
    <location>
        <begin position="648"/>
        <end position="660"/>
    </location>
</feature>
<feature type="region of interest" description="Disordered" evidence="1">
    <location>
        <begin position="1134"/>
        <end position="1157"/>
    </location>
</feature>
<reference evidence="4" key="1">
    <citation type="submission" date="2025-08" db="UniProtKB">
        <authorList>
            <consortium name="RefSeq"/>
        </authorList>
    </citation>
    <scope>IDENTIFICATION</scope>
    <source>
        <tissue evidence="4">Thorax and Abdomen</tissue>
    </source>
</reference>
<feature type="compositionally biased region" description="Basic and acidic residues" evidence="1">
    <location>
        <begin position="840"/>
        <end position="854"/>
    </location>
</feature>
<accession>A0ABM3G3W3</accession>
<feature type="compositionally biased region" description="Polar residues" evidence="1">
    <location>
        <begin position="630"/>
        <end position="641"/>
    </location>
</feature>
<keyword evidence="3" id="KW-1185">Reference proteome</keyword>
<dbReference type="InterPro" id="IPR039895">
    <property type="entry name" value="COBL-like"/>
</dbReference>
<dbReference type="PANTHER" id="PTHR21557">
    <property type="entry name" value="CORDON-BLEU"/>
    <property type="match status" value="1"/>
</dbReference>
<dbReference type="RefSeq" id="XP_046594952.1">
    <property type="nucleotide sequence ID" value="XM_046738996.1"/>
</dbReference>
<dbReference type="Proteomes" id="UP000829291">
    <property type="component" value="Chromosome 4"/>
</dbReference>
<feature type="domain" description="WH2" evidence="2">
    <location>
        <begin position="1422"/>
        <end position="1442"/>
    </location>
</feature>
<feature type="region of interest" description="Disordered" evidence="1">
    <location>
        <begin position="1061"/>
        <end position="1103"/>
    </location>
</feature>
<feature type="compositionally biased region" description="Basic and acidic residues" evidence="1">
    <location>
        <begin position="1189"/>
        <end position="1198"/>
    </location>
</feature>
<dbReference type="Gene3D" id="3.10.20.90">
    <property type="entry name" value="Phosphatidylinositol 3-kinase Catalytic Subunit, Chain A, domain 1"/>
    <property type="match status" value="1"/>
</dbReference>
<feature type="compositionally biased region" description="Basic and acidic residues" evidence="1">
    <location>
        <begin position="975"/>
        <end position="988"/>
    </location>
</feature>
<dbReference type="InterPro" id="IPR029071">
    <property type="entry name" value="Ubiquitin-like_domsf"/>
</dbReference>
<feature type="compositionally biased region" description="Polar residues" evidence="1">
    <location>
        <begin position="989"/>
        <end position="1004"/>
    </location>
</feature>
<organism evidence="3 4">
    <name type="scientific">Neodiprion lecontei</name>
    <name type="common">Redheaded pine sawfly</name>
    <dbReference type="NCBI Taxonomy" id="441921"/>
    <lineage>
        <taxon>Eukaryota</taxon>
        <taxon>Metazoa</taxon>
        <taxon>Ecdysozoa</taxon>
        <taxon>Arthropoda</taxon>
        <taxon>Hexapoda</taxon>
        <taxon>Insecta</taxon>
        <taxon>Pterygota</taxon>
        <taxon>Neoptera</taxon>
        <taxon>Endopterygota</taxon>
        <taxon>Hymenoptera</taxon>
        <taxon>Tenthredinoidea</taxon>
        <taxon>Diprionidae</taxon>
        <taxon>Diprioninae</taxon>
        <taxon>Neodiprion</taxon>
    </lineage>
</organism>
<feature type="region of interest" description="Disordered" evidence="1">
    <location>
        <begin position="1188"/>
        <end position="1223"/>
    </location>
</feature>
<feature type="region of interest" description="Disordered" evidence="1">
    <location>
        <begin position="229"/>
        <end position="252"/>
    </location>
</feature>
<feature type="compositionally biased region" description="Basic and acidic residues" evidence="1">
    <location>
        <begin position="1140"/>
        <end position="1157"/>
    </location>
</feature>
<feature type="compositionally biased region" description="Polar residues" evidence="1">
    <location>
        <begin position="1271"/>
        <end position="1281"/>
    </location>
</feature>
<protein>
    <submittedName>
        <fullName evidence="4">Proteoglycan 4 isoform X2</fullName>
    </submittedName>
</protein>
<feature type="compositionally biased region" description="Polar residues" evidence="1">
    <location>
        <begin position="1202"/>
        <end position="1216"/>
    </location>
</feature>
<dbReference type="PROSITE" id="PS51082">
    <property type="entry name" value="WH2"/>
    <property type="match status" value="1"/>
</dbReference>
<feature type="compositionally biased region" description="Acidic residues" evidence="1">
    <location>
        <begin position="30"/>
        <end position="42"/>
    </location>
</feature>
<dbReference type="PANTHER" id="PTHR21557:SF2">
    <property type="entry name" value="CORDON-BLEU PROTEIN-LIKE 1"/>
    <property type="match status" value="1"/>
</dbReference>
<feature type="compositionally biased region" description="Low complexity" evidence="1">
    <location>
        <begin position="355"/>
        <end position="364"/>
    </location>
</feature>
<sequence length="1460" mass="159185">MGLTVTEDTPADMLAGNMELLVQLPPRNDDDYENDETYEGDEDEHRHQHGRNHHRYHNHHITNGHHPRRTGNGNARRVTVARSTPMMDLLVQVATSQKLSASSYTLEAIGEHGLVLTHHPNTPIGALDALQVKLLPKQGTFAPMKTRHANQPFEPTFRLQVHLPRNQLYVSRVSSRMNLGKILDEVCREKNLDRNNYELRHPANIEETLDLSLSLQDYHLQEVTLCPKRRPLGSSLSSQDIMALQRQEERRRQEAKQSVFGFAFKKSKESSLSTDSLGERSVSPARSVGTGRSVSPQAPTAPTRPQRKRRPAPKPPLPRAEVETSPSTKGAKNPEKDKEGEREKEREKAERTIISHSRNSSDSSGYHEASVLSDNLDSNIRVPETLPRRSRLQTPSSVESTGRTLAETSQASKSLGNLAAASNQRTSTIARVTSNSSLSSAGLRKKKAAPAPPPPRPLTSSTSIQALERIVDSEESFTSVAETSLPTKASSDVAVGTTKSRLQAQPRVSLGSENRASITPKIDEARVEDKPAAINVDSARFYESPILSEKSAPSVNPSPKIVEVAAIIPNVEIASERKRVAPVPKPRGLVHGLENAANTSAPPKNSPPYLPSPTPRDQTTQKADAAVQIAPNTSPATTTTDLLKKVSDTLSSSLMRSQATVAAVSSLAKDLEPPVESKKADKPMARDEESASRPDVGEDAPDFIDAHQPALPDWEYQLPEPPSGFRDTEVPTAKEGGKIVITEPVPVRELEKLIADEELKDRTAVEAKRREVSAPVSPTTKVPPINDDDGHHQSKRSRRKSGSENSSRRTSHVSSTPGVAPVDNTLSNFVITTYSRPKNVDIFDEIERADRDPELPLSRKSSSASQTRRESSRSSTSSLPQSEERQLGSVDETPQRPEVAPPVRGDDGSPHMVSRANIKISIVAKPRSRGNSVSGNQALKAAVRDASDDGRGVSDVTVLDEKTANNEKFSQWRENILKKQETPSRERQLQSLQIEDSQPQPDDTSTAEKAAPTSAVETRVETVKSPNNGETAAEPSPQTTPPAPVAAPIEPHVKRYTYAGPPAIDLGSWSDRSRTKVQIKPDTDYKFEKSPIPGTARIQQDAPKTLNYKEGNAVSRTVLNAVSQTAVTPSVVKNTLTKSSRSEKESTVDNHDRKEPNELARTLITRTTASGFKRPASIAVFESSVTISGEKETQKRPEVVNGTGNQEESNKASAATESEVDTRPLSFKELKQAFAREQNGSVQPVPKFGSLGRRAENSISGTLVRRDNESENQTSFRNEVNGQRGENKTVASEKKNFVTPANRGTAVFQHDVLGTARRTSRGTLMPVVKGFKVVPSEEEPVTLSQDKPHIHRVAIGDISNGNYVAAHNGLRKTVVQIKGDNQISNSNNIPKPPPTMPVITGVTLKSTNANARPKSMIVAADPRNDLLESIRGFGGSGQLRHVSRRNTNIGGGSSSRFVHS</sequence>
<feature type="compositionally biased region" description="Pro residues" evidence="1">
    <location>
        <begin position="604"/>
        <end position="614"/>
    </location>
</feature>
<feature type="compositionally biased region" description="Basic and acidic residues" evidence="1">
    <location>
        <begin position="942"/>
        <end position="952"/>
    </location>
</feature>
<feature type="region of interest" description="Disordered" evidence="1">
    <location>
        <begin position="840"/>
        <end position="1047"/>
    </location>
</feature>
<proteinExistence type="predicted"/>
<dbReference type="GeneID" id="107216537"/>
<feature type="region of interest" description="Disordered" evidence="1">
    <location>
        <begin position="757"/>
        <end position="825"/>
    </location>
</feature>
<feature type="region of interest" description="Disordered" evidence="1">
    <location>
        <begin position="1436"/>
        <end position="1460"/>
    </location>
</feature>
<feature type="compositionally biased region" description="Polar residues" evidence="1">
    <location>
        <begin position="392"/>
        <end position="440"/>
    </location>
</feature>
<feature type="compositionally biased region" description="Basic residues" evidence="1">
    <location>
        <begin position="47"/>
        <end position="69"/>
    </location>
</feature>
<gene>
    <name evidence="4" type="primary">LOC107216537</name>
</gene>
<feature type="compositionally biased region" description="Basic and acidic residues" evidence="1">
    <location>
        <begin position="669"/>
        <end position="696"/>
    </location>
</feature>
<evidence type="ECO:0000256" key="1">
    <source>
        <dbReference type="SAM" id="MobiDB-lite"/>
    </source>
</evidence>
<dbReference type="InterPro" id="IPR003124">
    <property type="entry name" value="WH2_dom"/>
</dbReference>
<dbReference type="SUPFAM" id="SSF54236">
    <property type="entry name" value="Ubiquitin-like"/>
    <property type="match status" value="1"/>
</dbReference>
<feature type="compositionally biased region" description="Basic and acidic residues" evidence="1">
    <location>
        <begin position="332"/>
        <end position="353"/>
    </location>
</feature>
<feature type="region of interest" description="Disordered" evidence="1">
    <location>
        <begin position="270"/>
        <end position="522"/>
    </location>
</feature>
<feature type="region of interest" description="Disordered" evidence="1">
    <location>
        <begin position="23"/>
        <end position="74"/>
    </location>
</feature>